<comment type="similarity">
    <text evidence="2">Belongs to the peptidase M20A family.</text>
</comment>
<comment type="cofactor">
    <cofactor evidence="1">
        <name>Zn(2+)</name>
        <dbReference type="ChEBI" id="CHEBI:29105"/>
    </cofactor>
</comment>
<evidence type="ECO:0000313" key="7">
    <source>
        <dbReference type="EMBL" id="MFD1632135.1"/>
    </source>
</evidence>
<dbReference type="SUPFAM" id="SSF53187">
    <property type="entry name" value="Zn-dependent exopeptidases"/>
    <property type="match status" value="1"/>
</dbReference>
<dbReference type="EMBL" id="JBHUDL010000002">
    <property type="protein sequence ID" value="MFD1632135.1"/>
    <property type="molecule type" value="Genomic_DNA"/>
</dbReference>
<comment type="caution">
    <text evidence="7">The sequence shown here is derived from an EMBL/GenBank/DDBJ whole genome shotgun (WGS) entry which is preliminary data.</text>
</comment>
<dbReference type="InterPro" id="IPR001261">
    <property type="entry name" value="ArgE/DapE_CS"/>
</dbReference>
<reference evidence="7 8" key="1">
    <citation type="journal article" date="2019" name="Int. J. Syst. Evol. Microbiol.">
        <title>The Global Catalogue of Microorganisms (GCM) 10K type strain sequencing project: providing services to taxonomists for standard genome sequencing and annotation.</title>
        <authorList>
            <consortium name="The Broad Institute Genomics Platform"/>
            <consortium name="The Broad Institute Genome Sequencing Center for Infectious Disease"/>
            <person name="Wu L."/>
            <person name="Ma J."/>
        </authorList>
    </citation>
    <scope>NUCLEOTIDE SEQUENCE [LARGE SCALE GENOMIC DNA]</scope>
    <source>
        <strain evidence="7 8">CGMCC 1.10594</strain>
    </source>
</reference>
<gene>
    <name evidence="7" type="ORF">ACFSBJ_00025</name>
</gene>
<dbReference type="PANTHER" id="PTHR43808:SF8">
    <property type="entry name" value="PEPTIDASE M20 DIMERISATION DOMAIN-CONTAINING PROTEIN"/>
    <property type="match status" value="1"/>
</dbReference>
<dbReference type="Pfam" id="PF07687">
    <property type="entry name" value="M20_dimer"/>
    <property type="match status" value="1"/>
</dbReference>
<name>A0ABD6CTK2_9EURY</name>
<evidence type="ECO:0000256" key="2">
    <source>
        <dbReference type="ARBA" id="ARBA00006247"/>
    </source>
</evidence>
<dbReference type="SUPFAM" id="SSF55031">
    <property type="entry name" value="Bacterial exopeptidase dimerisation domain"/>
    <property type="match status" value="1"/>
</dbReference>
<dbReference type="Proteomes" id="UP001597075">
    <property type="component" value="Unassembled WGS sequence"/>
</dbReference>
<sequence length="352" mass="38189">MDSVEQLERLMRIESHEDVDEIQEYLIKVIDGAELDETGCVCAEKRGDRDGPRIVLNSHMDVVSPHVPFERVGDEIRGRGACDAKGCLAPMLAAFSCVDPDAGSVRLVISPDEETTQRGLYHYLSDGIEADFAIVGEPSGLDVCPSARGHYDLLVELFGASAHGATPESGTNTTACAAEAIRRIGDLPHLEDETLGPNNFTPTIIEGGNRPNQVPEYTKFVVDYRTVPGESREDAVGKIEEVLQDLVCEADVGFYDGGSSLDSFKTDATDAFVTSFRDHVVAERDTQPTVRPFDAATEAAFFAPYMPVVVFGPGLISDGDQPIAHSEHEFVPVEQVERTGEILTRFLAATLS</sequence>
<evidence type="ECO:0000256" key="5">
    <source>
        <dbReference type="ARBA" id="ARBA00022833"/>
    </source>
</evidence>
<dbReference type="Gene3D" id="3.40.630.10">
    <property type="entry name" value="Zn peptidases"/>
    <property type="match status" value="1"/>
</dbReference>
<dbReference type="InterPro" id="IPR050072">
    <property type="entry name" value="Peptidase_M20A"/>
</dbReference>
<dbReference type="GO" id="GO:0016787">
    <property type="term" value="F:hydrolase activity"/>
    <property type="evidence" value="ECO:0007669"/>
    <property type="project" value="UniProtKB-KW"/>
</dbReference>
<keyword evidence="3" id="KW-0479">Metal-binding</keyword>
<dbReference type="AlphaFoldDB" id="A0ABD6CTK2"/>
<dbReference type="InterPro" id="IPR002933">
    <property type="entry name" value="Peptidase_M20"/>
</dbReference>
<protein>
    <submittedName>
        <fullName evidence="7">M20/M25/M40 family metallo-hydrolase</fullName>
    </submittedName>
</protein>
<feature type="domain" description="Peptidase M20 dimerisation" evidence="6">
    <location>
        <begin position="148"/>
        <end position="245"/>
    </location>
</feature>
<dbReference type="RefSeq" id="WP_256407106.1">
    <property type="nucleotide sequence ID" value="NZ_CP187154.1"/>
</dbReference>
<keyword evidence="8" id="KW-1185">Reference proteome</keyword>
<dbReference type="InterPro" id="IPR036264">
    <property type="entry name" value="Bact_exopeptidase_dim_dom"/>
</dbReference>
<evidence type="ECO:0000256" key="3">
    <source>
        <dbReference type="ARBA" id="ARBA00022723"/>
    </source>
</evidence>
<keyword evidence="5" id="KW-0862">Zinc</keyword>
<dbReference type="InterPro" id="IPR011650">
    <property type="entry name" value="Peptidase_M20_dimer"/>
</dbReference>
<evidence type="ECO:0000313" key="8">
    <source>
        <dbReference type="Proteomes" id="UP001597075"/>
    </source>
</evidence>
<evidence type="ECO:0000259" key="6">
    <source>
        <dbReference type="Pfam" id="PF07687"/>
    </source>
</evidence>
<dbReference type="GO" id="GO:0046872">
    <property type="term" value="F:metal ion binding"/>
    <property type="evidence" value="ECO:0007669"/>
    <property type="project" value="UniProtKB-KW"/>
</dbReference>
<organism evidence="7 8">
    <name type="scientific">Haloplanus ruber</name>
    <dbReference type="NCBI Taxonomy" id="869892"/>
    <lineage>
        <taxon>Archaea</taxon>
        <taxon>Methanobacteriati</taxon>
        <taxon>Methanobacteriota</taxon>
        <taxon>Stenosarchaea group</taxon>
        <taxon>Halobacteria</taxon>
        <taxon>Halobacteriales</taxon>
        <taxon>Haloferacaceae</taxon>
        <taxon>Haloplanus</taxon>
    </lineage>
</organism>
<dbReference type="PANTHER" id="PTHR43808">
    <property type="entry name" value="ACETYLORNITHINE DEACETYLASE"/>
    <property type="match status" value="1"/>
</dbReference>
<proteinExistence type="inferred from homology"/>
<accession>A0ABD6CTK2</accession>
<keyword evidence="4" id="KW-0378">Hydrolase</keyword>
<evidence type="ECO:0000256" key="4">
    <source>
        <dbReference type="ARBA" id="ARBA00022801"/>
    </source>
</evidence>
<evidence type="ECO:0000256" key="1">
    <source>
        <dbReference type="ARBA" id="ARBA00001947"/>
    </source>
</evidence>
<dbReference type="Pfam" id="PF01546">
    <property type="entry name" value="Peptidase_M20"/>
    <property type="match status" value="1"/>
</dbReference>
<dbReference type="PROSITE" id="PS00759">
    <property type="entry name" value="ARGE_DAPE_CPG2_2"/>
    <property type="match status" value="1"/>
</dbReference>
<dbReference type="Gene3D" id="3.30.70.360">
    <property type="match status" value="1"/>
</dbReference>